<evidence type="ECO:0008006" key="4">
    <source>
        <dbReference type="Google" id="ProtNLM"/>
    </source>
</evidence>
<evidence type="ECO:0000313" key="3">
    <source>
        <dbReference type="Proteomes" id="UP000799771"/>
    </source>
</evidence>
<feature type="compositionally biased region" description="Pro residues" evidence="1">
    <location>
        <begin position="242"/>
        <end position="252"/>
    </location>
</feature>
<feature type="region of interest" description="Disordered" evidence="1">
    <location>
        <begin position="1"/>
        <end position="21"/>
    </location>
</feature>
<name>A0A6A5ZXB3_9PLEO</name>
<organism evidence="2 3">
    <name type="scientific">Dothidotthia symphoricarpi CBS 119687</name>
    <dbReference type="NCBI Taxonomy" id="1392245"/>
    <lineage>
        <taxon>Eukaryota</taxon>
        <taxon>Fungi</taxon>
        <taxon>Dikarya</taxon>
        <taxon>Ascomycota</taxon>
        <taxon>Pezizomycotina</taxon>
        <taxon>Dothideomycetes</taxon>
        <taxon>Pleosporomycetidae</taxon>
        <taxon>Pleosporales</taxon>
        <taxon>Dothidotthiaceae</taxon>
        <taxon>Dothidotthia</taxon>
    </lineage>
</organism>
<reference evidence="2" key="1">
    <citation type="journal article" date="2020" name="Stud. Mycol.">
        <title>101 Dothideomycetes genomes: a test case for predicting lifestyles and emergence of pathogens.</title>
        <authorList>
            <person name="Haridas S."/>
            <person name="Albert R."/>
            <person name="Binder M."/>
            <person name="Bloem J."/>
            <person name="Labutti K."/>
            <person name="Salamov A."/>
            <person name="Andreopoulos B."/>
            <person name="Baker S."/>
            <person name="Barry K."/>
            <person name="Bills G."/>
            <person name="Bluhm B."/>
            <person name="Cannon C."/>
            <person name="Castanera R."/>
            <person name="Culley D."/>
            <person name="Daum C."/>
            <person name="Ezra D."/>
            <person name="Gonzalez J."/>
            <person name="Henrissat B."/>
            <person name="Kuo A."/>
            <person name="Liang C."/>
            <person name="Lipzen A."/>
            <person name="Lutzoni F."/>
            <person name="Magnuson J."/>
            <person name="Mondo S."/>
            <person name="Nolan M."/>
            <person name="Ohm R."/>
            <person name="Pangilinan J."/>
            <person name="Park H.-J."/>
            <person name="Ramirez L."/>
            <person name="Alfaro M."/>
            <person name="Sun H."/>
            <person name="Tritt A."/>
            <person name="Yoshinaga Y."/>
            <person name="Zwiers L.-H."/>
            <person name="Turgeon B."/>
            <person name="Goodwin S."/>
            <person name="Spatafora J."/>
            <person name="Crous P."/>
            <person name="Grigoriev I."/>
        </authorList>
    </citation>
    <scope>NUCLEOTIDE SEQUENCE</scope>
    <source>
        <strain evidence="2">CBS 119687</strain>
    </source>
</reference>
<dbReference type="AlphaFoldDB" id="A0A6A5ZXB3"/>
<protein>
    <recommendedName>
        <fullName evidence="4">HNH nuclease domain-containing protein</fullName>
    </recommendedName>
</protein>
<accession>A0A6A5ZXB3</accession>
<feature type="region of interest" description="Disordered" evidence="1">
    <location>
        <begin position="336"/>
        <end position="361"/>
    </location>
</feature>
<dbReference type="GeneID" id="54402594"/>
<evidence type="ECO:0000313" key="2">
    <source>
        <dbReference type="EMBL" id="KAF2123665.1"/>
    </source>
</evidence>
<feature type="region of interest" description="Disordered" evidence="1">
    <location>
        <begin position="237"/>
        <end position="282"/>
    </location>
</feature>
<sequence length="470" mass="51827">MGPLFQKRNTDDSMSRPCTKRSKLETSSSNSIIKEIKRLYGRVCMHCEGTIVYAAHVFAPADDNFDDYKAANLVNLASQGDAENFINLCPNCHKAYDRPWKPRLLIVPKYLEFFTQAEKKAQVRAKGHRIPPNAITYAEYCQRYDETLDPDKGGQYMCYMDVAFLGPYGVQPGRNLVRQWAGDPMAMLYRAMSAACLIMKPRGFPRHVQDELRALQALYMDGNGKFARSVAVTHDEGIEASPPTPLHTPLPSPSNTRSPGLSHPPAGPPPQAASPSTNVDAHTNAHTATGMLSPLPTLTALPDSAELRKRKYTEASINANTGDASTQFPKRARLEAPPVKSLPVEASPVEASPGGNPTPDEKPAGYKHVWKLFLQSSHLPDPNETPPDGDIFSADIASTANVADDTAPPPNPYDPFMDDKRFWRWEGRTAQAAIDYWQAVFVPLYAPKSLADTKFPNVQAVHMTDATTRH</sequence>
<evidence type="ECO:0000256" key="1">
    <source>
        <dbReference type="SAM" id="MobiDB-lite"/>
    </source>
</evidence>
<keyword evidence="3" id="KW-1185">Reference proteome</keyword>
<proteinExistence type="predicted"/>
<dbReference type="OrthoDB" id="3776601at2759"/>
<dbReference type="Proteomes" id="UP000799771">
    <property type="component" value="Unassembled WGS sequence"/>
</dbReference>
<gene>
    <name evidence="2" type="ORF">P153DRAFT_147172</name>
</gene>
<dbReference type="RefSeq" id="XP_033518059.1">
    <property type="nucleotide sequence ID" value="XM_033662162.1"/>
</dbReference>
<dbReference type="EMBL" id="ML977523">
    <property type="protein sequence ID" value="KAF2123665.1"/>
    <property type="molecule type" value="Genomic_DNA"/>
</dbReference>